<name>A0AAD3CCY3_9STRA</name>
<reference evidence="1 2" key="1">
    <citation type="journal article" date="2021" name="Sci. Rep.">
        <title>The genome of the diatom Chaetoceros tenuissimus carries an ancient integrated fragment of an extant virus.</title>
        <authorList>
            <person name="Hongo Y."/>
            <person name="Kimura K."/>
            <person name="Takaki Y."/>
            <person name="Yoshida Y."/>
            <person name="Baba S."/>
            <person name="Kobayashi G."/>
            <person name="Nagasaki K."/>
            <person name="Hano T."/>
            <person name="Tomaru Y."/>
        </authorList>
    </citation>
    <scope>NUCLEOTIDE SEQUENCE [LARGE SCALE GENOMIC DNA]</scope>
    <source>
        <strain evidence="1 2">NIES-3715</strain>
    </source>
</reference>
<dbReference type="Pfam" id="PF13306">
    <property type="entry name" value="LRR_5"/>
    <property type="match status" value="1"/>
</dbReference>
<dbReference type="SUPFAM" id="SSF52058">
    <property type="entry name" value="L domain-like"/>
    <property type="match status" value="1"/>
</dbReference>
<evidence type="ECO:0008006" key="3">
    <source>
        <dbReference type="Google" id="ProtNLM"/>
    </source>
</evidence>
<comment type="caution">
    <text evidence="1">The sequence shown here is derived from an EMBL/GenBank/DDBJ whole genome shotgun (WGS) entry which is preliminary data.</text>
</comment>
<proteinExistence type="predicted"/>
<keyword evidence="2" id="KW-1185">Reference proteome</keyword>
<dbReference type="EMBL" id="BLLK01000019">
    <property type="protein sequence ID" value="GFH43822.1"/>
    <property type="molecule type" value="Genomic_DNA"/>
</dbReference>
<dbReference type="InterPro" id="IPR032675">
    <property type="entry name" value="LRR_dom_sf"/>
</dbReference>
<evidence type="ECO:0000313" key="1">
    <source>
        <dbReference type="EMBL" id="GFH43822.1"/>
    </source>
</evidence>
<gene>
    <name evidence="1" type="ORF">CTEN210_00295</name>
</gene>
<dbReference type="AlphaFoldDB" id="A0AAD3CCY3"/>
<dbReference type="Proteomes" id="UP001054902">
    <property type="component" value="Unassembled WGS sequence"/>
</dbReference>
<protein>
    <recommendedName>
        <fullName evidence="3">Leucine-rich repeat domain-containing protein</fullName>
    </recommendedName>
</protein>
<sequence>MRVGLVDGLVTLFYDGSKKLFNEELETEWYHAVGNYWDRDDIQSLNLSEELKKYMKERFSWQQVIVVDGVTEIQKWTFSKCKNIKRVIFADTVIRIESSAFGYCKDLAFINLPKSLEFIGNSAFSNCNLSSVFIPPRCREIRDWAFYENKNLTILNIPQNTELGNNIFVSTKLLQSYPVSINNTTWLKNINNHDQFALHRVCSSFEPTLQMILQTMLEKGGPKAFKEENNIGITPSRYLKENPYASVSEKDIIENYIMHMMGER</sequence>
<accession>A0AAD3CCY3</accession>
<dbReference type="PANTHER" id="PTHR45661:SF3">
    <property type="entry name" value="IG-LIKE DOMAIN-CONTAINING PROTEIN"/>
    <property type="match status" value="1"/>
</dbReference>
<dbReference type="InterPro" id="IPR026906">
    <property type="entry name" value="LRR_5"/>
</dbReference>
<organism evidence="1 2">
    <name type="scientific">Chaetoceros tenuissimus</name>
    <dbReference type="NCBI Taxonomy" id="426638"/>
    <lineage>
        <taxon>Eukaryota</taxon>
        <taxon>Sar</taxon>
        <taxon>Stramenopiles</taxon>
        <taxon>Ochrophyta</taxon>
        <taxon>Bacillariophyta</taxon>
        <taxon>Coscinodiscophyceae</taxon>
        <taxon>Chaetocerotophycidae</taxon>
        <taxon>Chaetocerotales</taxon>
        <taxon>Chaetocerotaceae</taxon>
        <taxon>Chaetoceros</taxon>
    </lineage>
</organism>
<dbReference type="InterPro" id="IPR053139">
    <property type="entry name" value="Surface_bspA-like"/>
</dbReference>
<dbReference type="PANTHER" id="PTHR45661">
    <property type="entry name" value="SURFACE ANTIGEN"/>
    <property type="match status" value="1"/>
</dbReference>
<dbReference type="Gene3D" id="3.80.10.10">
    <property type="entry name" value="Ribonuclease Inhibitor"/>
    <property type="match status" value="1"/>
</dbReference>
<evidence type="ECO:0000313" key="2">
    <source>
        <dbReference type="Proteomes" id="UP001054902"/>
    </source>
</evidence>